<evidence type="ECO:0000313" key="4">
    <source>
        <dbReference type="Proteomes" id="UP000091846"/>
    </source>
</evidence>
<evidence type="ECO:0000256" key="1">
    <source>
        <dbReference type="ARBA" id="ARBA00023002"/>
    </source>
</evidence>
<dbReference type="OrthoDB" id="8670884at2"/>
<dbReference type="Gene3D" id="3.50.50.60">
    <property type="entry name" value="FAD/NAD(P)-binding domain"/>
    <property type="match status" value="1"/>
</dbReference>
<accession>A0A1A2YR37</accession>
<comment type="caution">
    <text evidence="3">The sequence shown here is derived from an EMBL/GenBank/DDBJ whole genome shotgun (WGS) entry which is preliminary data.</text>
</comment>
<dbReference type="GO" id="GO:0008688">
    <property type="term" value="F:3-(3-hydroxyphenyl)propionate hydroxylase activity"/>
    <property type="evidence" value="ECO:0007669"/>
    <property type="project" value="TreeGrafter"/>
</dbReference>
<sequence>MGFVVTEPQHYDVAIVGYGPTGATAANLLGQRGLRVVVIERDPDVYGRARAISTDEEVLRVWQSVGLADRLQADMLPDRPVAFVDADGVPFIETTITGRGCGHPPQQFIYQPAVDHVLRDGVARFPNVEILLEHECLRVANRDDHAELLVADLRADTVSRIRASYVIAADGGSSPTRGLLGVGYTGRTYAERWVVIDTKVIQEWDGHDRLRFHCNPRRPTVDCPTPLGHHRWEFPARAGEDEAKLVTDEAIWEVLHDQGITEQQVKILRAVIYSHHVRTADRWRIGRVFLAGDAAHAMPPWIGQGMSAGVRDAANLCWKLAAVLAGSAAESLLDSYETERKPHVVEVTRRAVFVGRVITERRPAVAALRNHTLRALTKSQAVKAGGQKLYWIPDSHYPHGFFATGHTAAGWQTPQPWVTDGKDVTVRLDDVIGGQWAVLHVGPAPLGTTAWTNLGARAYYLTGPDQPARAESLRDTECTLLRWLGRMNAAAVVVRPDGFVYAASAAGATLPAPPAALRAACESHPSFPIQQGADA</sequence>
<dbReference type="PANTHER" id="PTHR43476:SF3">
    <property type="entry name" value="FAD-BINDING MONOOXYGENASE"/>
    <property type="match status" value="1"/>
</dbReference>
<dbReference type="EMBL" id="LZKI01000115">
    <property type="protein sequence ID" value="OBI39707.1"/>
    <property type="molecule type" value="Genomic_DNA"/>
</dbReference>
<organism evidence="3 4">
    <name type="scientific">Mycobacterium colombiense</name>
    <dbReference type="NCBI Taxonomy" id="339268"/>
    <lineage>
        <taxon>Bacteria</taxon>
        <taxon>Bacillati</taxon>
        <taxon>Actinomycetota</taxon>
        <taxon>Actinomycetes</taxon>
        <taxon>Mycobacteriales</taxon>
        <taxon>Mycobacteriaceae</taxon>
        <taxon>Mycobacterium</taxon>
        <taxon>Mycobacterium avium complex (MAC)</taxon>
    </lineage>
</organism>
<dbReference type="Proteomes" id="UP000091846">
    <property type="component" value="Unassembled WGS sequence"/>
</dbReference>
<evidence type="ECO:0000259" key="2">
    <source>
        <dbReference type="Pfam" id="PF01494"/>
    </source>
</evidence>
<dbReference type="NCBIfam" id="NF004829">
    <property type="entry name" value="PRK06183.1-3"/>
    <property type="match status" value="1"/>
</dbReference>
<dbReference type="Gene3D" id="3.30.70.2450">
    <property type="match status" value="1"/>
</dbReference>
<dbReference type="PRINTS" id="PR00420">
    <property type="entry name" value="RNGMNOXGNASE"/>
</dbReference>
<gene>
    <name evidence="3" type="ORF">A5708_02965</name>
</gene>
<dbReference type="InterPro" id="IPR036188">
    <property type="entry name" value="FAD/NAD-bd_sf"/>
</dbReference>
<name>A0A1A2YR37_9MYCO</name>
<feature type="domain" description="FAD-binding" evidence="2">
    <location>
        <begin position="11"/>
        <end position="351"/>
    </location>
</feature>
<dbReference type="AlphaFoldDB" id="A0A1A2YR37"/>
<dbReference type="InterPro" id="IPR002938">
    <property type="entry name" value="FAD-bd"/>
</dbReference>
<protein>
    <submittedName>
        <fullName evidence="3">FAD-binding monooxygenase</fullName>
    </submittedName>
</protein>
<dbReference type="GO" id="GO:0071949">
    <property type="term" value="F:FAD binding"/>
    <property type="evidence" value="ECO:0007669"/>
    <property type="project" value="InterPro"/>
</dbReference>
<keyword evidence="1" id="KW-0560">Oxidoreductase</keyword>
<evidence type="ECO:0000313" key="3">
    <source>
        <dbReference type="EMBL" id="OBI39707.1"/>
    </source>
</evidence>
<dbReference type="Pfam" id="PF01494">
    <property type="entry name" value="FAD_binding_3"/>
    <property type="match status" value="1"/>
</dbReference>
<keyword evidence="3" id="KW-0503">Monooxygenase</keyword>
<dbReference type="InterPro" id="IPR050631">
    <property type="entry name" value="PheA/TfdB_FAD_monoxygenase"/>
</dbReference>
<dbReference type="GO" id="GO:0019622">
    <property type="term" value="P:3-(3-hydroxy)phenylpropionate catabolic process"/>
    <property type="evidence" value="ECO:0007669"/>
    <property type="project" value="TreeGrafter"/>
</dbReference>
<dbReference type="SUPFAM" id="SSF51905">
    <property type="entry name" value="FAD/NAD(P)-binding domain"/>
    <property type="match status" value="1"/>
</dbReference>
<reference evidence="3 4" key="1">
    <citation type="submission" date="2016-06" db="EMBL/GenBank/DDBJ databases">
        <authorList>
            <person name="Kjaerup R.B."/>
            <person name="Dalgaard T.S."/>
            <person name="Juul-Madsen H.R."/>
        </authorList>
    </citation>
    <scope>NUCLEOTIDE SEQUENCE [LARGE SCALE GENOMIC DNA]</scope>
    <source>
        <strain evidence="3 4">E1334</strain>
    </source>
</reference>
<proteinExistence type="predicted"/>
<dbReference type="PANTHER" id="PTHR43476">
    <property type="entry name" value="3-(3-HYDROXY-PHENYL)PROPIONATE/3-HYDROXYCINNAMIC ACID HYDROXYLASE"/>
    <property type="match status" value="1"/>
</dbReference>